<protein>
    <submittedName>
        <fullName evidence="10">E3 ubiquitin-protein ligase TRIM33-like</fullName>
    </submittedName>
</protein>
<dbReference type="InterPro" id="IPR047153">
    <property type="entry name" value="TRIM45/56/19-like"/>
</dbReference>
<evidence type="ECO:0000313" key="9">
    <source>
        <dbReference type="Proteomes" id="UP000515135"/>
    </source>
</evidence>
<dbReference type="Gene3D" id="3.30.40.10">
    <property type="entry name" value="Zinc/RING finger domain, C3HC4 (zinc finger)"/>
    <property type="match status" value="1"/>
</dbReference>
<dbReference type="OrthoDB" id="10250935at2759"/>
<dbReference type="KEGG" id="bbel:109464633"/>
<dbReference type="RefSeq" id="XP_019617204.1">
    <property type="nucleotide sequence ID" value="XM_019761645.1"/>
</dbReference>
<dbReference type="Pfam" id="PF13445">
    <property type="entry name" value="zf-RING_UBOX"/>
    <property type="match status" value="1"/>
</dbReference>
<dbReference type="SUPFAM" id="SSF57845">
    <property type="entry name" value="B-box zinc-binding domain"/>
    <property type="match status" value="1"/>
</dbReference>
<dbReference type="SMART" id="SM00336">
    <property type="entry name" value="BBOX"/>
    <property type="match status" value="2"/>
</dbReference>
<feature type="domain" description="B box-type" evidence="8">
    <location>
        <begin position="162"/>
        <end position="205"/>
    </location>
</feature>
<evidence type="ECO:0000256" key="2">
    <source>
        <dbReference type="ARBA" id="ARBA00022771"/>
    </source>
</evidence>
<dbReference type="PROSITE" id="PS00518">
    <property type="entry name" value="ZF_RING_1"/>
    <property type="match status" value="1"/>
</dbReference>
<keyword evidence="2 4" id="KW-0863">Zinc-finger</keyword>
<feature type="coiled-coil region" evidence="5">
    <location>
        <begin position="239"/>
        <end position="281"/>
    </location>
</feature>
<name>A0A6P4Y4B6_BRABE</name>
<dbReference type="InterPro" id="IPR001841">
    <property type="entry name" value="Znf_RING"/>
</dbReference>
<sequence>MAEAIISQISDDFLECTICLEPYKDPKVLPCLHTFCKDCLKKFVAQQGEGKDGNFPCPTCRIETELPGGGVEGLKDNFFVLSLQDAVDVHKKLSPGSTDAITCSTCDEGNVATCWCRQCDDFLCQDCLTAHQRLKLTRDHDTLSLQELKSRSTSNPLAVKSQRQPTCPEHNGEELRFYCQTCQSPICRDCLVLEHKDHEHGYLPKVVGGIREKLSDSADKAQPKIDEYQILKEKVANKKTDLDTNKKKAQDAIAEVIKEFTDNARRKQAELEEKLASIAATRLKELSATEDTVESALGCLSSTVDYARKIVEHGSDFDVLNVHSDVTARLDLLLKGQIPDISDFVSYVTYRASPTINVQEVNFGNIFDFPLRTAKFTTLGATGREGPSTLGTHYRGQDHEHLVTLHDGIQHFTVPATGTYNIEAAGAAAGWSLINLKTSRGRGAVVKGTFSLENGEMLKILVGQEGAEMDENQVQDIKYERSGVGGGGGTFVTKSDNTPLIIAGGGGGGGKGLKTHNPLCDGTVSTAGNRSYVEGKSGYSGGTDGQGATEWEDDYMGGGGGGLLTDGGSCKCFGGKSCGSGGEGGKAFTNGGNGGRGYARNADGGFGGGGGGEGQGDGGGGGGGYSGGGRGCSGVVNGGGGGGSFNSGSDTSGQAGANDGPGYVIITMKT</sequence>
<keyword evidence="9" id="KW-1185">Reference proteome</keyword>
<dbReference type="GO" id="GO:0061630">
    <property type="term" value="F:ubiquitin protein ligase activity"/>
    <property type="evidence" value="ECO:0007669"/>
    <property type="project" value="TreeGrafter"/>
</dbReference>
<proteinExistence type="predicted"/>
<dbReference type="SMART" id="SM00184">
    <property type="entry name" value="RING"/>
    <property type="match status" value="1"/>
</dbReference>
<dbReference type="Gene3D" id="3.30.160.60">
    <property type="entry name" value="Classic Zinc Finger"/>
    <property type="match status" value="1"/>
</dbReference>
<feature type="region of interest" description="Disordered" evidence="6">
    <location>
        <begin position="535"/>
        <end position="554"/>
    </location>
</feature>
<evidence type="ECO:0000259" key="8">
    <source>
        <dbReference type="PROSITE" id="PS50119"/>
    </source>
</evidence>
<dbReference type="PANTHER" id="PTHR25462:SF229">
    <property type="entry name" value="TRANSCRIPTION INTERMEDIARY FACTOR 1-BETA"/>
    <property type="match status" value="1"/>
</dbReference>
<feature type="domain" description="RING-type" evidence="7">
    <location>
        <begin position="16"/>
        <end position="61"/>
    </location>
</feature>
<dbReference type="InterPro" id="IPR013083">
    <property type="entry name" value="Znf_RING/FYVE/PHD"/>
</dbReference>
<evidence type="ECO:0000256" key="3">
    <source>
        <dbReference type="ARBA" id="ARBA00022833"/>
    </source>
</evidence>
<accession>A0A6P4Y4B6</accession>
<dbReference type="SUPFAM" id="SSF57850">
    <property type="entry name" value="RING/U-box"/>
    <property type="match status" value="1"/>
</dbReference>
<evidence type="ECO:0000259" key="7">
    <source>
        <dbReference type="PROSITE" id="PS50089"/>
    </source>
</evidence>
<dbReference type="FunFam" id="3.30.40.10:FF:000362">
    <property type="entry name" value="E3 ubiquitin-protein ligase TRIM56"/>
    <property type="match status" value="1"/>
</dbReference>
<dbReference type="Proteomes" id="UP000515135">
    <property type="component" value="Unplaced"/>
</dbReference>
<dbReference type="Pfam" id="PF00643">
    <property type="entry name" value="zf-B_box"/>
    <property type="match status" value="1"/>
</dbReference>
<keyword evidence="3" id="KW-0862">Zinc</keyword>
<evidence type="ECO:0000256" key="4">
    <source>
        <dbReference type="PROSITE-ProRule" id="PRU00024"/>
    </source>
</evidence>
<dbReference type="GO" id="GO:0006513">
    <property type="term" value="P:protein monoubiquitination"/>
    <property type="evidence" value="ECO:0007669"/>
    <property type="project" value="TreeGrafter"/>
</dbReference>
<dbReference type="AlphaFoldDB" id="A0A6P4Y4B6"/>
<dbReference type="PANTHER" id="PTHR25462">
    <property type="entry name" value="BONUS, ISOFORM C-RELATED"/>
    <property type="match status" value="1"/>
</dbReference>
<feature type="domain" description="B box-type" evidence="8">
    <location>
        <begin position="98"/>
        <end position="145"/>
    </location>
</feature>
<dbReference type="PROSITE" id="PS50089">
    <property type="entry name" value="ZF_RING_2"/>
    <property type="match status" value="1"/>
</dbReference>
<dbReference type="GO" id="GO:0008270">
    <property type="term" value="F:zinc ion binding"/>
    <property type="evidence" value="ECO:0007669"/>
    <property type="project" value="UniProtKB-KW"/>
</dbReference>
<organism evidence="9 10">
    <name type="scientific">Branchiostoma belcheri</name>
    <name type="common">Amphioxus</name>
    <dbReference type="NCBI Taxonomy" id="7741"/>
    <lineage>
        <taxon>Eukaryota</taxon>
        <taxon>Metazoa</taxon>
        <taxon>Chordata</taxon>
        <taxon>Cephalochordata</taxon>
        <taxon>Leptocardii</taxon>
        <taxon>Amphioxiformes</taxon>
        <taxon>Branchiostomatidae</taxon>
        <taxon>Branchiostoma</taxon>
    </lineage>
</organism>
<evidence type="ECO:0000256" key="5">
    <source>
        <dbReference type="SAM" id="Coils"/>
    </source>
</evidence>
<evidence type="ECO:0000313" key="10">
    <source>
        <dbReference type="RefSeq" id="XP_019617204.1"/>
    </source>
</evidence>
<dbReference type="GeneID" id="109464633"/>
<dbReference type="InterPro" id="IPR017907">
    <property type="entry name" value="Znf_RING_CS"/>
</dbReference>
<dbReference type="InterPro" id="IPR027370">
    <property type="entry name" value="Znf-RING_euk"/>
</dbReference>
<dbReference type="InterPro" id="IPR000315">
    <property type="entry name" value="Znf_B-box"/>
</dbReference>
<dbReference type="PROSITE" id="PS50119">
    <property type="entry name" value="ZF_BBOX"/>
    <property type="match status" value="2"/>
</dbReference>
<reference evidence="10" key="1">
    <citation type="submission" date="2025-08" db="UniProtKB">
        <authorList>
            <consortium name="RefSeq"/>
        </authorList>
    </citation>
    <scope>IDENTIFICATION</scope>
    <source>
        <tissue evidence="10">Gonad</tissue>
    </source>
</reference>
<keyword evidence="1" id="KW-0479">Metal-binding</keyword>
<evidence type="ECO:0000256" key="1">
    <source>
        <dbReference type="ARBA" id="ARBA00022723"/>
    </source>
</evidence>
<keyword evidence="5" id="KW-0175">Coiled coil</keyword>
<gene>
    <name evidence="10" type="primary">LOC109464633</name>
</gene>
<evidence type="ECO:0000256" key="6">
    <source>
        <dbReference type="SAM" id="MobiDB-lite"/>
    </source>
</evidence>